<evidence type="ECO:0000313" key="18">
    <source>
        <dbReference type="EMBL" id="BBY51738.1"/>
    </source>
</evidence>
<reference evidence="18 19" key="1">
    <citation type="journal article" date="2019" name="Emerg. Microbes Infect.">
        <title>Comprehensive subspecies identification of 175 nontuberculous mycobacteria species based on 7547 genomic profiles.</title>
        <authorList>
            <person name="Matsumoto Y."/>
            <person name="Kinjo T."/>
            <person name="Motooka D."/>
            <person name="Nabeya D."/>
            <person name="Jung N."/>
            <person name="Uechi K."/>
            <person name="Horii T."/>
            <person name="Iida T."/>
            <person name="Fujita J."/>
            <person name="Nakamura S."/>
        </authorList>
    </citation>
    <scope>NUCLEOTIDE SEQUENCE [LARGE SCALE GENOMIC DNA]</scope>
    <source>
        <strain evidence="18 19">JCM 18538</strain>
    </source>
</reference>
<evidence type="ECO:0000256" key="3">
    <source>
        <dbReference type="ARBA" id="ARBA00022548"/>
    </source>
</evidence>
<keyword evidence="3" id="KW-0153">Cholesterol metabolism</keyword>
<accession>A0A7I7S4E9</accession>
<dbReference type="GO" id="GO:0006707">
    <property type="term" value="P:cholesterol catabolic process"/>
    <property type="evidence" value="ECO:0007669"/>
    <property type="project" value="TreeGrafter"/>
</dbReference>
<geneLocation type="plasmid" evidence="19">
    <name>pjcm18538 dna</name>
</geneLocation>
<evidence type="ECO:0000256" key="16">
    <source>
        <dbReference type="ARBA" id="ARBA00082981"/>
    </source>
</evidence>
<dbReference type="GO" id="GO:0036199">
    <property type="term" value="F:cholest-4-en-3-one 26-monooxygenase activity"/>
    <property type="evidence" value="ECO:0007669"/>
    <property type="project" value="TreeGrafter"/>
</dbReference>
<evidence type="ECO:0000256" key="15">
    <source>
        <dbReference type="ARBA" id="ARBA00079588"/>
    </source>
</evidence>
<dbReference type="RefSeq" id="WP_235887301.1">
    <property type="nucleotide sequence ID" value="NZ_AP022593.1"/>
</dbReference>
<organism evidence="18 19">
    <name type="scientific">Mycolicibacterium arabiense</name>
    <dbReference type="NCBI Taxonomy" id="1286181"/>
    <lineage>
        <taxon>Bacteria</taxon>
        <taxon>Bacillati</taxon>
        <taxon>Actinomycetota</taxon>
        <taxon>Actinomycetes</taxon>
        <taxon>Mycobacteriales</taxon>
        <taxon>Mycobacteriaceae</taxon>
        <taxon>Mycolicibacterium</taxon>
    </lineage>
</organism>
<keyword evidence="11" id="KW-1207">Sterol metabolism</keyword>
<dbReference type="InterPro" id="IPR002397">
    <property type="entry name" value="Cyt_P450_B"/>
</dbReference>
<gene>
    <name evidence="18" type="ORF">MARA_52060</name>
</gene>
<evidence type="ECO:0000256" key="2">
    <source>
        <dbReference type="ARBA" id="ARBA00010617"/>
    </source>
</evidence>
<keyword evidence="5" id="KW-0479">Metal-binding</keyword>
<name>A0A7I7S4E9_9MYCO</name>
<keyword evidence="6" id="KW-0442">Lipid degradation</keyword>
<evidence type="ECO:0000256" key="6">
    <source>
        <dbReference type="ARBA" id="ARBA00022963"/>
    </source>
</evidence>
<dbReference type="Proteomes" id="UP000467428">
    <property type="component" value="Chromosome"/>
</dbReference>
<evidence type="ECO:0000313" key="19">
    <source>
        <dbReference type="Proteomes" id="UP000467428"/>
    </source>
</evidence>
<dbReference type="CDD" id="cd11033">
    <property type="entry name" value="CYP142-like"/>
    <property type="match status" value="1"/>
</dbReference>
<dbReference type="PRINTS" id="PR00359">
    <property type="entry name" value="BP450"/>
</dbReference>
<dbReference type="GO" id="GO:0005506">
    <property type="term" value="F:iron ion binding"/>
    <property type="evidence" value="ECO:0007669"/>
    <property type="project" value="InterPro"/>
</dbReference>
<keyword evidence="19" id="KW-1185">Reference proteome</keyword>
<dbReference type="Gene3D" id="1.10.630.10">
    <property type="entry name" value="Cytochrome P450"/>
    <property type="match status" value="1"/>
</dbReference>
<comment type="similarity">
    <text evidence="2">Belongs to the cytochrome P450 family.</text>
</comment>
<dbReference type="PANTHER" id="PTHR46696:SF4">
    <property type="entry name" value="BIOTIN BIOSYNTHESIS CYTOCHROME P450"/>
    <property type="match status" value="1"/>
</dbReference>
<keyword evidence="12" id="KW-0753">Steroid metabolism</keyword>
<keyword evidence="7" id="KW-0560">Oxidoreductase</keyword>
<evidence type="ECO:0000256" key="17">
    <source>
        <dbReference type="ARBA" id="ARBA00083909"/>
    </source>
</evidence>
<evidence type="ECO:0000256" key="5">
    <source>
        <dbReference type="ARBA" id="ARBA00022723"/>
    </source>
</evidence>
<keyword evidence="8" id="KW-0408">Iron</keyword>
<protein>
    <recommendedName>
        <fullName evidence="14">Steroid C26-monooxygenase</fullName>
    </recommendedName>
    <alternativeName>
        <fullName evidence="15">Cholest-4-en-3-one C26-monooxygenase</fullName>
    </alternativeName>
    <alternativeName>
        <fullName evidence="17">Cholesterol C26-monooxygenase</fullName>
    </alternativeName>
    <alternativeName>
        <fullName evidence="16">Steroid C27-monooxygenase</fullName>
    </alternativeName>
</protein>
<evidence type="ECO:0000256" key="10">
    <source>
        <dbReference type="ARBA" id="ARBA00023098"/>
    </source>
</evidence>
<evidence type="ECO:0000256" key="9">
    <source>
        <dbReference type="ARBA" id="ARBA00023033"/>
    </source>
</evidence>
<evidence type="ECO:0000256" key="7">
    <source>
        <dbReference type="ARBA" id="ARBA00023002"/>
    </source>
</evidence>
<sequence length="409" mass="45447">MEEVLKSIDVIPNSANPSPFWDQGIAARLSAFHARRDRSGGVEFVEPDDGTGFWSVTSYHSVRAVTRAPETFTSTQGFSMDDMPADVLQMLGSIIAMDAPKHQQYRRLVQVAFSPRAIRRMTDYVDDLATQIVDRLRDERHFDFVETVGAHLPFQVISDLLDIPQSDRPRLRELIDLILGVNDGDVSDATTSLNAVVEFFDYTMTLGEQRRRSPGDDITSTLMHSEVDGKRLSPQEFGSFVILLAAAGNDTTRTGLAWAMHLLSEHPDQKRALASRFEDLQANAIEEVLRWSSPVLHMRRTATTDTMLGPHEVRAGDKLVVWYLAANHDPAVFAEPDRFDIHRANARDHHAFGAGGPHYCLGANLARMEMRVVLGKLLAAFPDLHATAPPDLLRSTFVNGVKSMACTTA</sequence>
<evidence type="ECO:0000256" key="8">
    <source>
        <dbReference type="ARBA" id="ARBA00023004"/>
    </source>
</evidence>
<evidence type="ECO:0000256" key="11">
    <source>
        <dbReference type="ARBA" id="ARBA00023166"/>
    </source>
</evidence>
<dbReference type="InterPro" id="IPR036396">
    <property type="entry name" value="Cyt_P450_sf"/>
</dbReference>
<dbReference type="KEGG" id="marz:MARA_52060"/>
<keyword evidence="10" id="KW-0443">Lipid metabolism</keyword>
<dbReference type="FunFam" id="1.10.630.10:FF:000018">
    <property type="entry name" value="Cytochrome P450 monooxygenase"/>
    <property type="match status" value="1"/>
</dbReference>
<dbReference type="AlphaFoldDB" id="A0A7I7S4E9"/>
<keyword evidence="4" id="KW-0349">Heme</keyword>
<dbReference type="PANTHER" id="PTHR46696">
    <property type="entry name" value="P450, PUTATIVE (EUROFUNG)-RELATED"/>
    <property type="match status" value="1"/>
</dbReference>
<dbReference type="Pfam" id="PF00067">
    <property type="entry name" value="p450"/>
    <property type="match status" value="2"/>
</dbReference>
<keyword evidence="9" id="KW-0503">Monooxygenase</keyword>
<dbReference type="PRINTS" id="PR00385">
    <property type="entry name" value="P450"/>
</dbReference>
<evidence type="ECO:0000256" key="14">
    <source>
        <dbReference type="ARBA" id="ARBA00070775"/>
    </source>
</evidence>
<comment type="cofactor">
    <cofactor evidence="1">
        <name>heme</name>
        <dbReference type="ChEBI" id="CHEBI:30413"/>
    </cofactor>
</comment>
<evidence type="ECO:0000256" key="1">
    <source>
        <dbReference type="ARBA" id="ARBA00001971"/>
    </source>
</evidence>
<comment type="pathway">
    <text evidence="13">Steroid metabolism; cholesterol degradation.</text>
</comment>
<evidence type="ECO:0000256" key="13">
    <source>
        <dbReference type="ARBA" id="ARBA00049645"/>
    </source>
</evidence>
<dbReference type="InterPro" id="IPR001128">
    <property type="entry name" value="Cyt_P450"/>
</dbReference>
<evidence type="ECO:0000256" key="4">
    <source>
        <dbReference type="ARBA" id="ARBA00022617"/>
    </source>
</evidence>
<dbReference type="SUPFAM" id="SSF48264">
    <property type="entry name" value="Cytochrome P450"/>
    <property type="match status" value="1"/>
</dbReference>
<dbReference type="GO" id="GO:0008395">
    <property type="term" value="F:steroid hydroxylase activity"/>
    <property type="evidence" value="ECO:0007669"/>
    <property type="project" value="TreeGrafter"/>
</dbReference>
<evidence type="ECO:0000256" key="12">
    <source>
        <dbReference type="ARBA" id="ARBA00023221"/>
    </source>
</evidence>
<proteinExistence type="inferred from homology"/>
<dbReference type="EMBL" id="AP022593">
    <property type="protein sequence ID" value="BBY51738.1"/>
    <property type="molecule type" value="Genomic_DNA"/>
</dbReference>
<dbReference type="GO" id="GO:0020037">
    <property type="term" value="F:heme binding"/>
    <property type="evidence" value="ECO:0007669"/>
    <property type="project" value="InterPro"/>
</dbReference>